<evidence type="ECO:0000259" key="3">
    <source>
        <dbReference type="Pfam" id="PF03914"/>
    </source>
</evidence>
<feature type="region of interest" description="Disordered" evidence="2">
    <location>
        <begin position="342"/>
        <end position="399"/>
    </location>
</feature>
<dbReference type="InterPro" id="IPR005612">
    <property type="entry name" value="CCAAT-binding_factor"/>
</dbReference>
<comment type="similarity">
    <text evidence="1">Belongs to the CBF/MAK21 family.</text>
</comment>
<accession>A0AAD4R9Y9</accession>
<organism evidence="4 5">
    <name type="scientific">Ditylenchus destructor</name>
    <dbReference type="NCBI Taxonomy" id="166010"/>
    <lineage>
        <taxon>Eukaryota</taxon>
        <taxon>Metazoa</taxon>
        <taxon>Ecdysozoa</taxon>
        <taxon>Nematoda</taxon>
        <taxon>Chromadorea</taxon>
        <taxon>Rhabditida</taxon>
        <taxon>Tylenchina</taxon>
        <taxon>Tylenchomorpha</taxon>
        <taxon>Sphaerularioidea</taxon>
        <taxon>Anguinidae</taxon>
        <taxon>Anguininae</taxon>
        <taxon>Ditylenchus</taxon>
    </lineage>
</organism>
<evidence type="ECO:0000313" key="5">
    <source>
        <dbReference type="Proteomes" id="UP001201812"/>
    </source>
</evidence>
<gene>
    <name evidence="4" type="ORF">DdX_05601</name>
</gene>
<proteinExistence type="inferred from homology"/>
<protein>
    <submittedName>
        <fullName evidence="4">CBF/Mak21 family domain-containing protein</fullName>
    </submittedName>
</protein>
<sequence length="411" mass="47399">MAIDWDSMLREQDGETFCAFLLNDTAVPKKRIHEFSKTIFKYCDVLVATLKELSPKIVKTSDKTAKWKLLWFMRFASHPGVKVLYLSPRTAGPSKEERLNCLEKAWIELSGLKLSDPMLRFIVPYFIDNIMDHLPNSEFFSDFLYKIFKRGDYLAILSLAGIFKLIVNKNFEHPNFYTDVYFTINSNVCYSDYAPKYYELINIILSSTHVPVYIITAFVKRISRILLIAPVDCQIPLLTLLKNVLRRHEAAHKILINKENPDTLETDPYNEDIADLKNCGANQSSLWEIRSIQQHWYDKVARRAQFVDQHIQDREMPIEWKSADEIFDSVLSKSKKKLEAMEAIPNDAKGNDKTAEDLSSDSDEPDAKRSFLSLDDGPNPSNGRQKTILTNQDAPPKSFFKFSNSEKLWCA</sequence>
<evidence type="ECO:0000256" key="1">
    <source>
        <dbReference type="ARBA" id="ARBA00007797"/>
    </source>
</evidence>
<keyword evidence="5" id="KW-1185">Reference proteome</keyword>
<dbReference type="PANTHER" id="PTHR12455">
    <property type="entry name" value="NUCLEOLAR COMPLEX PROTEIN 4"/>
    <property type="match status" value="1"/>
</dbReference>
<reference evidence="4" key="1">
    <citation type="submission" date="2022-01" db="EMBL/GenBank/DDBJ databases">
        <title>Genome Sequence Resource for Two Populations of Ditylenchus destructor, the Migratory Endoparasitic Phytonematode.</title>
        <authorList>
            <person name="Zhang H."/>
            <person name="Lin R."/>
            <person name="Xie B."/>
        </authorList>
    </citation>
    <scope>NUCLEOTIDE SEQUENCE</scope>
    <source>
        <strain evidence="4">BazhouSP</strain>
    </source>
</reference>
<comment type="caution">
    <text evidence="4">The sequence shown here is derived from an EMBL/GenBank/DDBJ whole genome shotgun (WGS) entry which is preliminary data.</text>
</comment>
<dbReference type="EMBL" id="JAKKPZ010000006">
    <property type="protein sequence ID" value="KAI1720221.1"/>
    <property type="molecule type" value="Genomic_DNA"/>
</dbReference>
<dbReference type="InterPro" id="IPR027193">
    <property type="entry name" value="Noc4"/>
</dbReference>
<name>A0AAD4R9Y9_9BILA</name>
<dbReference type="Proteomes" id="UP001201812">
    <property type="component" value="Unassembled WGS sequence"/>
</dbReference>
<feature type="domain" description="CCAAT-binding factor" evidence="3">
    <location>
        <begin position="155"/>
        <end position="303"/>
    </location>
</feature>
<dbReference type="GO" id="GO:0030692">
    <property type="term" value="C:Noc4p-Nop14p complex"/>
    <property type="evidence" value="ECO:0007669"/>
    <property type="project" value="TreeGrafter"/>
</dbReference>
<dbReference type="PANTHER" id="PTHR12455:SF0">
    <property type="entry name" value="NUCLEOLAR COMPLEX PROTEIN 4 HOMOLOG"/>
    <property type="match status" value="1"/>
</dbReference>
<dbReference type="GO" id="GO:0032040">
    <property type="term" value="C:small-subunit processome"/>
    <property type="evidence" value="ECO:0007669"/>
    <property type="project" value="TreeGrafter"/>
</dbReference>
<evidence type="ECO:0000256" key="2">
    <source>
        <dbReference type="SAM" id="MobiDB-lite"/>
    </source>
</evidence>
<dbReference type="GO" id="GO:0042254">
    <property type="term" value="P:ribosome biogenesis"/>
    <property type="evidence" value="ECO:0007669"/>
    <property type="project" value="InterPro"/>
</dbReference>
<dbReference type="Pfam" id="PF03914">
    <property type="entry name" value="CBF"/>
    <property type="match status" value="1"/>
</dbReference>
<evidence type="ECO:0000313" key="4">
    <source>
        <dbReference type="EMBL" id="KAI1720221.1"/>
    </source>
</evidence>
<dbReference type="AlphaFoldDB" id="A0AAD4R9Y9"/>
<feature type="compositionally biased region" description="Polar residues" evidence="2">
    <location>
        <begin position="379"/>
        <end position="393"/>
    </location>
</feature>